<dbReference type="EMBL" id="BKCJ010003161">
    <property type="protein sequence ID" value="GEU53359.1"/>
    <property type="molecule type" value="Genomic_DNA"/>
</dbReference>
<dbReference type="Pfam" id="PF03732">
    <property type="entry name" value="Retrotrans_gag"/>
    <property type="match status" value="1"/>
</dbReference>
<dbReference type="AlphaFoldDB" id="A0A6L2KWI2"/>
<proteinExistence type="predicted"/>
<sequence>MSEDPIQHLKDFLKIVDSIDLNGGTKNTTRLRLFCFSLRDQAINWLGRLPAGSISTWDDLTTRFLVQFFPPKRIAKLRNDILIFQQHQDESLYDAWNHFKDLLQKVPHHGLDLWLQVQIFYDHVDHTPQMAIYYATVGRLRKLRPEEAWETIKDLAQYEEEEWNKPIFSEKGSPDYINANLEHVLESMKRRVESLMRSEVLLKQLIRLRTRKFSSKTKTGFSQSVETASRFARDAVSSSVVTTSGFS</sequence>
<organism evidence="2">
    <name type="scientific">Tanacetum cinerariifolium</name>
    <name type="common">Dalmatian daisy</name>
    <name type="synonym">Chrysanthemum cinerariifolium</name>
    <dbReference type="NCBI Taxonomy" id="118510"/>
    <lineage>
        <taxon>Eukaryota</taxon>
        <taxon>Viridiplantae</taxon>
        <taxon>Streptophyta</taxon>
        <taxon>Embryophyta</taxon>
        <taxon>Tracheophyta</taxon>
        <taxon>Spermatophyta</taxon>
        <taxon>Magnoliopsida</taxon>
        <taxon>eudicotyledons</taxon>
        <taxon>Gunneridae</taxon>
        <taxon>Pentapetalae</taxon>
        <taxon>asterids</taxon>
        <taxon>campanulids</taxon>
        <taxon>Asterales</taxon>
        <taxon>Asteraceae</taxon>
        <taxon>Asteroideae</taxon>
        <taxon>Anthemideae</taxon>
        <taxon>Anthemidinae</taxon>
        <taxon>Tanacetum</taxon>
    </lineage>
</organism>
<reference evidence="2" key="1">
    <citation type="journal article" date="2019" name="Sci. Rep.">
        <title>Draft genome of Tanacetum cinerariifolium, the natural source of mosquito coil.</title>
        <authorList>
            <person name="Yamashiro T."/>
            <person name="Shiraishi A."/>
            <person name="Satake H."/>
            <person name="Nakayama K."/>
        </authorList>
    </citation>
    <scope>NUCLEOTIDE SEQUENCE</scope>
</reference>
<evidence type="ECO:0000313" key="2">
    <source>
        <dbReference type="EMBL" id="GEU53359.1"/>
    </source>
</evidence>
<evidence type="ECO:0000259" key="1">
    <source>
        <dbReference type="Pfam" id="PF03732"/>
    </source>
</evidence>
<dbReference type="PANTHER" id="PTHR33223:SF11">
    <property type="entry name" value="ELEMENT PROTEIN, PUTATIVE-RELATED"/>
    <property type="match status" value="1"/>
</dbReference>
<comment type="caution">
    <text evidence="2">The sequence shown here is derived from an EMBL/GenBank/DDBJ whole genome shotgun (WGS) entry which is preliminary data.</text>
</comment>
<dbReference type="InterPro" id="IPR005162">
    <property type="entry name" value="Retrotrans_gag_dom"/>
</dbReference>
<protein>
    <submittedName>
        <fullName evidence="2">Zinc finger, CCHC-type</fullName>
    </submittedName>
</protein>
<accession>A0A6L2KWI2</accession>
<name>A0A6L2KWI2_TANCI</name>
<gene>
    <name evidence="2" type="ORF">Tci_025337</name>
</gene>
<feature type="domain" description="Retrotransposon gag" evidence="1">
    <location>
        <begin position="32"/>
        <end position="122"/>
    </location>
</feature>
<dbReference type="PANTHER" id="PTHR33223">
    <property type="entry name" value="CCHC-TYPE DOMAIN-CONTAINING PROTEIN"/>
    <property type="match status" value="1"/>
</dbReference>